<evidence type="ECO:0000313" key="8">
    <source>
        <dbReference type="Proteomes" id="UP001431010"/>
    </source>
</evidence>
<dbReference type="PANTHER" id="PTHR23508">
    <property type="entry name" value="CARBOXYLIC ACID TRANSPORTER PROTEIN HOMOLOG"/>
    <property type="match status" value="1"/>
</dbReference>
<keyword evidence="3 5" id="KW-1133">Transmembrane helix</keyword>
<evidence type="ECO:0000259" key="6">
    <source>
        <dbReference type="PROSITE" id="PS50850"/>
    </source>
</evidence>
<dbReference type="PROSITE" id="PS00217">
    <property type="entry name" value="SUGAR_TRANSPORT_2"/>
    <property type="match status" value="1"/>
</dbReference>
<dbReference type="PROSITE" id="PS50850">
    <property type="entry name" value="MFS"/>
    <property type="match status" value="1"/>
</dbReference>
<feature type="transmembrane region" description="Helical" evidence="5">
    <location>
        <begin position="62"/>
        <end position="81"/>
    </location>
</feature>
<feature type="transmembrane region" description="Helical" evidence="5">
    <location>
        <begin position="88"/>
        <end position="108"/>
    </location>
</feature>
<reference evidence="7" key="1">
    <citation type="journal article" date="2024" name="Antonie Van Leeuwenhoek">
        <title>Bradyrhizobium ontarionense sp. nov., a novel bacterial symbiont isolated from Aeschynomene indica (Indian jointvetch), harbours photosynthesis, nitrogen fixation and nitrous oxide (N2O) reductase genes.</title>
        <authorList>
            <person name="Bromfield E.S.P."/>
            <person name="Cloutier S."/>
        </authorList>
    </citation>
    <scope>NUCLEOTIDE SEQUENCE</scope>
    <source>
        <strain evidence="7">A19</strain>
    </source>
</reference>
<organism evidence="7 8">
    <name type="scientific">Bradyrhizobium ontarionense</name>
    <dbReference type="NCBI Taxonomy" id="2898149"/>
    <lineage>
        <taxon>Bacteria</taxon>
        <taxon>Pseudomonadati</taxon>
        <taxon>Pseudomonadota</taxon>
        <taxon>Alphaproteobacteria</taxon>
        <taxon>Hyphomicrobiales</taxon>
        <taxon>Nitrobacteraceae</taxon>
        <taxon>Bradyrhizobium</taxon>
    </lineage>
</organism>
<comment type="subcellular location">
    <subcellularLocation>
        <location evidence="1">Membrane</location>
        <topology evidence="1">Multi-pass membrane protein</topology>
    </subcellularLocation>
</comment>
<dbReference type="Proteomes" id="UP001431010">
    <property type="component" value="Chromosome"/>
</dbReference>
<evidence type="ECO:0000256" key="5">
    <source>
        <dbReference type="SAM" id="Phobius"/>
    </source>
</evidence>
<feature type="transmembrane region" description="Helical" evidence="5">
    <location>
        <begin position="21"/>
        <end position="42"/>
    </location>
</feature>
<evidence type="ECO:0000256" key="4">
    <source>
        <dbReference type="ARBA" id="ARBA00023136"/>
    </source>
</evidence>
<keyword evidence="4 5" id="KW-0472">Membrane</keyword>
<dbReference type="CDD" id="cd17365">
    <property type="entry name" value="MFS_PcaK_like"/>
    <property type="match status" value="1"/>
</dbReference>
<feature type="transmembrane region" description="Helical" evidence="5">
    <location>
        <begin position="412"/>
        <end position="434"/>
    </location>
</feature>
<accession>A0ABY3RFK1</accession>
<dbReference type="Pfam" id="PF07690">
    <property type="entry name" value="MFS_1"/>
    <property type="match status" value="1"/>
</dbReference>
<protein>
    <submittedName>
        <fullName evidence="7">MFS transporter</fullName>
    </submittedName>
</protein>
<dbReference type="RefSeq" id="WP_231324252.1">
    <property type="nucleotide sequence ID" value="NZ_CP088156.1"/>
</dbReference>
<dbReference type="InterPro" id="IPR011701">
    <property type="entry name" value="MFS"/>
</dbReference>
<dbReference type="InterPro" id="IPR020846">
    <property type="entry name" value="MFS_dom"/>
</dbReference>
<feature type="transmembrane region" description="Helical" evidence="5">
    <location>
        <begin position="114"/>
        <end position="134"/>
    </location>
</feature>
<sequence>MTQGINLARYVDERPLSGFQIRVICLCALVVGLDGFDAQALGFVAPALSKDLHLQPGALGPVFGASLFGVMIGSLVFGALADYLGRKWLVVAGVLVFALGSLATTQATSVSDLVTIRFLTGLGLGGVLPNTIALTGEYAPQRRRTLLIMLMFMTVSLGSAIGGAVAAKLITAYGWQIIFLIGGILPLILCPVLIVWLPESLSLLALDNGKSHRVRALLMRIDPSARLPADARFTIVEESGKGFLLPQLFTKRRLLPTLLLWVMFFMNMMDIYFLNSWLPTLTHGVGLDVQAAIAVGIAFQFGGMLGTVGLGLLIEKFGFDRVLFATYIAGFLSIITVGFAGASLPILVPAVFIAGVAVIGGQIGCNAYAARIYPTYIRGTGIGWALGIGRFGSILGVTLGGLMLAAKWDVSSLFQASAVPQLCSALVILGLAVLGMRGSLPTSDDTQRDALSTPERA</sequence>
<feature type="transmembrane region" description="Helical" evidence="5">
    <location>
        <begin position="146"/>
        <end position="167"/>
    </location>
</feature>
<evidence type="ECO:0000313" key="7">
    <source>
        <dbReference type="EMBL" id="UFZ05760.1"/>
    </source>
</evidence>
<feature type="transmembrane region" description="Helical" evidence="5">
    <location>
        <begin position="254"/>
        <end position="273"/>
    </location>
</feature>
<feature type="transmembrane region" description="Helical" evidence="5">
    <location>
        <begin position="293"/>
        <end position="314"/>
    </location>
</feature>
<dbReference type="Gene3D" id="1.20.1250.20">
    <property type="entry name" value="MFS general substrate transporter like domains"/>
    <property type="match status" value="1"/>
</dbReference>
<feature type="transmembrane region" description="Helical" evidence="5">
    <location>
        <begin position="346"/>
        <end position="369"/>
    </location>
</feature>
<keyword evidence="2 5" id="KW-0812">Transmembrane</keyword>
<gene>
    <name evidence="7" type="ORF">LQG66_05450</name>
</gene>
<feature type="transmembrane region" description="Helical" evidence="5">
    <location>
        <begin position="321"/>
        <end position="340"/>
    </location>
</feature>
<keyword evidence="8" id="KW-1185">Reference proteome</keyword>
<name>A0ABY3RFK1_9BRAD</name>
<evidence type="ECO:0000256" key="2">
    <source>
        <dbReference type="ARBA" id="ARBA00022692"/>
    </source>
</evidence>
<proteinExistence type="predicted"/>
<feature type="domain" description="Major facilitator superfamily (MFS) profile" evidence="6">
    <location>
        <begin position="23"/>
        <end position="447"/>
    </location>
</feature>
<dbReference type="InterPro" id="IPR005829">
    <property type="entry name" value="Sugar_transporter_CS"/>
</dbReference>
<dbReference type="InterPro" id="IPR036259">
    <property type="entry name" value="MFS_trans_sf"/>
</dbReference>
<dbReference type="SUPFAM" id="SSF103473">
    <property type="entry name" value="MFS general substrate transporter"/>
    <property type="match status" value="1"/>
</dbReference>
<dbReference type="EMBL" id="CP088156">
    <property type="protein sequence ID" value="UFZ05760.1"/>
    <property type="molecule type" value="Genomic_DNA"/>
</dbReference>
<evidence type="ECO:0000256" key="3">
    <source>
        <dbReference type="ARBA" id="ARBA00022989"/>
    </source>
</evidence>
<feature type="transmembrane region" description="Helical" evidence="5">
    <location>
        <begin position="173"/>
        <end position="197"/>
    </location>
</feature>
<feature type="transmembrane region" description="Helical" evidence="5">
    <location>
        <begin position="381"/>
        <end position="406"/>
    </location>
</feature>
<dbReference type="PANTHER" id="PTHR23508:SF10">
    <property type="entry name" value="CARBOXYLIC ACID TRANSPORTER PROTEIN HOMOLOG"/>
    <property type="match status" value="1"/>
</dbReference>
<evidence type="ECO:0000256" key="1">
    <source>
        <dbReference type="ARBA" id="ARBA00004141"/>
    </source>
</evidence>